<gene>
    <name evidence="1" type="ORF">AWC22_03540</name>
</gene>
<dbReference type="EMBL" id="LQPQ01000218">
    <property type="protein sequence ID" value="ORW63391.1"/>
    <property type="molecule type" value="Genomic_DNA"/>
</dbReference>
<sequence>MRISSSNATDLVLGLRRRQIPVDRRRTHPQQLSAHRQAVAVTIKDQLAVALQTVELQPHRRPQILPALPTRGSPHLQQHFERDVGIPARARLTRPFGHTAPLPGATFAAAVNRRRALSRDQPVTPTT</sequence>
<reference evidence="1 2" key="1">
    <citation type="submission" date="2016-01" db="EMBL/GenBank/DDBJ databases">
        <title>The new phylogeny of the genus Mycobacterium.</title>
        <authorList>
            <person name="Tarcisio F."/>
            <person name="Conor M."/>
            <person name="Antonella G."/>
            <person name="Elisabetta G."/>
            <person name="Giulia F.S."/>
            <person name="Sara T."/>
            <person name="Anna F."/>
            <person name="Clotilde B."/>
            <person name="Roberto B."/>
            <person name="Veronica D.S."/>
            <person name="Fabio R."/>
            <person name="Monica P."/>
            <person name="Olivier J."/>
            <person name="Enrico T."/>
            <person name="Nicola S."/>
        </authorList>
    </citation>
    <scope>NUCLEOTIDE SEQUENCE [LARGE SCALE GENOMIC DNA]</scope>
    <source>
        <strain evidence="1 2">DSM 45176</strain>
    </source>
</reference>
<dbReference type="Proteomes" id="UP000193087">
    <property type="component" value="Unassembled WGS sequence"/>
</dbReference>
<proteinExistence type="predicted"/>
<protein>
    <submittedName>
        <fullName evidence="1">Uncharacterized protein</fullName>
    </submittedName>
</protein>
<evidence type="ECO:0000313" key="2">
    <source>
        <dbReference type="Proteomes" id="UP000193087"/>
    </source>
</evidence>
<accession>A0A1X2BIM4</accession>
<name>A0A1X2BIM4_9MYCO</name>
<evidence type="ECO:0000313" key="1">
    <source>
        <dbReference type="EMBL" id="ORW63391.1"/>
    </source>
</evidence>
<keyword evidence="2" id="KW-1185">Reference proteome</keyword>
<dbReference type="AlphaFoldDB" id="A0A1X2BIM4"/>
<organism evidence="1 2">
    <name type="scientific">Mycobacterium riyadhense</name>
    <dbReference type="NCBI Taxonomy" id="486698"/>
    <lineage>
        <taxon>Bacteria</taxon>
        <taxon>Bacillati</taxon>
        <taxon>Actinomycetota</taxon>
        <taxon>Actinomycetes</taxon>
        <taxon>Mycobacteriales</taxon>
        <taxon>Mycobacteriaceae</taxon>
        <taxon>Mycobacterium</taxon>
    </lineage>
</organism>
<comment type="caution">
    <text evidence="1">The sequence shown here is derived from an EMBL/GenBank/DDBJ whole genome shotgun (WGS) entry which is preliminary data.</text>
</comment>